<dbReference type="GO" id="GO:0032196">
    <property type="term" value="P:transposition"/>
    <property type="evidence" value="ECO:0007669"/>
    <property type="project" value="TreeGrafter"/>
</dbReference>
<evidence type="ECO:0000313" key="3">
    <source>
        <dbReference type="EMBL" id="TWG28223.1"/>
    </source>
</evidence>
<dbReference type="GO" id="GO:0005829">
    <property type="term" value="C:cytosol"/>
    <property type="evidence" value="ECO:0007669"/>
    <property type="project" value="TreeGrafter"/>
</dbReference>
<dbReference type="PANTHER" id="PTHR10948:SF23">
    <property type="entry name" value="TRANSPOSASE INSI FOR INSERTION SEQUENCE ELEMENT IS30A-RELATED"/>
    <property type="match status" value="1"/>
</dbReference>
<evidence type="ECO:0000313" key="4">
    <source>
        <dbReference type="Proteomes" id="UP000319927"/>
    </source>
</evidence>
<sequence length="233" mass="26378">MTEDAATAAGVSSPVGFRWFRHAGGVNPALPAMVPGRYLSFSEREDIALSKAQGMGVREIARRLGRDPSTISRELRRNASTRTYRLDYKATTAQWHAKRRARRPKTAKLLANDRLREYVQERLSGAIRTADGVPITGPQGPKWKGRNKPHRGDRTWTTGWSPEQISRRLRAEFPEGESMRISHEAIYQTLYVQSRGALKRELVTCLRTGRALRVPGTRETTRMGAHHQRHADQ</sequence>
<gene>
    <name evidence="3" type="ORF">FHX75_111374</name>
</gene>
<name>A0A561WWI8_9ACTN</name>
<dbReference type="InterPro" id="IPR051917">
    <property type="entry name" value="Transposase-Integrase"/>
</dbReference>
<dbReference type="Gene3D" id="1.10.10.60">
    <property type="entry name" value="Homeodomain-like"/>
    <property type="match status" value="1"/>
</dbReference>
<dbReference type="InterPro" id="IPR025246">
    <property type="entry name" value="IS30-like_HTH"/>
</dbReference>
<proteinExistence type="predicted"/>
<dbReference type="Proteomes" id="UP000319927">
    <property type="component" value="Unassembled WGS sequence"/>
</dbReference>
<protein>
    <submittedName>
        <fullName evidence="3">Helix-turn-helix protein</fullName>
    </submittedName>
</protein>
<organism evidence="3 4">
    <name type="scientific">Micromonospora palomenae</name>
    <dbReference type="NCBI Taxonomy" id="1461247"/>
    <lineage>
        <taxon>Bacteria</taxon>
        <taxon>Bacillati</taxon>
        <taxon>Actinomycetota</taxon>
        <taxon>Actinomycetes</taxon>
        <taxon>Micromonosporales</taxon>
        <taxon>Micromonosporaceae</taxon>
        <taxon>Micromonospora</taxon>
    </lineage>
</organism>
<dbReference type="EMBL" id="VIXA01000001">
    <property type="protein sequence ID" value="TWG28223.1"/>
    <property type="molecule type" value="Genomic_DNA"/>
</dbReference>
<dbReference type="AlphaFoldDB" id="A0A561WWI8"/>
<feature type="region of interest" description="Disordered" evidence="1">
    <location>
        <begin position="130"/>
        <end position="159"/>
    </location>
</feature>
<evidence type="ECO:0000256" key="1">
    <source>
        <dbReference type="SAM" id="MobiDB-lite"/>
    </source>
</evidence>
<comment type="caution">
    <text evidence="3">The sequence shown here is derived from an EMBL/GenBank/DDBJ whole genome shotgun (WGS) entry which is preliminary data.</text>
</comment>
<evidence type="ECO:0000259" key="2">
    <source>
        <dbReference type="Pfam" id="PF13936"/>
    </source>
</evidence>
<reference evidence="3 4" key="1">
    <citation type="submission" date="2019-06" db="EMBL/GenBank/DDBJ databases">
        <title>Sequencing the genomes of 1000 actinobacteria strains.</title>
        <authorList>
            <person name="Klenk H.-P."/>
        </authorList>
    </citation>
    <scope>NUCLEOTIDE SEQUENCE [LARGE SCALE GENOMIC DNA]</scope>
    <source>
        <strain evidence="3 4">DSM 102131</strain>
    </source>
</reference>
<dbReference type="PANTHER" id="PTHR10948">
    <property type="entry name" value="TRANSPOSASE"/>
    <property type="match status" value="1"/>
</dbReference>
<dbReference type="GO" id="GO:0004803">
    <property type="term" value="F:transposase activity"/>
    <property type="evidence" value="ECO:0007669"/>
    <property type="project" value="TreeGrafter"/>
</dbReference>
<dbReference type="InterPro" id="IPR009057">
    <property type="entry name" value="Homeodomain-like_sf"/>
</dbReference>
<dbReference type="SUPFAM" id="SSF46689">
    <property type="entry name" value="Homeodomain-like"/>
    <property type="match status" value="1"/>
</dbReference>
<accession>A0A561WWI8</accession>
<dbReference type="Pfam" id="PF13936">
    <property type="entry name" value="HTH_38"/>
    <property type="match status" value="1"/>
</dbReference>
<feature type="domain" description="Transposase IS30-like HTH" evidence="2">
    <location>
        <begin position="36"/>
        <end position="78"/>
    </location>
</feature>
<keyword evidence="4" id="KW-1185">Reference proteome</keyword>